<reference evidence="1" key="1">
    <citation type="submission" date="2022-09" db="EMBL/GenBank/DDBJ databases">
        <title>Rhodovastum sp. nov. RN2-1 isolated from soil in Seongnam, South Korea.</title>
        <authorList>
            <person name="Le N.T."/>
        </authorList>
    </citation>
    <scope>NUCLEOTIDE SEQUENCE</scope>
    <source>
        <strain evidence="1">RN2-1</strain>
    </source>
</reference>
<dbReference type="PANTHER" id="PTHR13812:SF19">
    <property type="entry name" value="KETIMINE REDUCTASE MU-CRYSTALLIN"/>
    <property type="match status" value="1"/>
</dbReference>
<comment type="caution">
    <text evidence="1">The sequence shown here is derived from an EMBL/GenBank/DDBJ whole genome shotgun (WGS) entry which is preliminary data.</text>
</comment>
<name>A0AA42CDU9_9PROT</name>
<dbReference type="EC" id="4.3.1.12" evidence="1"/>
<dbReference type="SUPFAM" id="SSF51735">
    <property type="entry name" value="NAD(P)-binding Rossmann-fold domains"/>
    <property type="match status" value="1"/>
</dbReference>
<gene>
    <name evidence="1" type="ORF">OL599_12065</name>
</gene>
<keyword evidence="2" id="KW-1185">Reference proteome</keyword>
<sequence>MTSHSGPITIDQAHTRASLTFDRLIPALRDAFIAGAEVPLRHRHILEEAHGTLLLMPAWQGRRAMGVKIVTVYPENGKLGLNSVFSTYLLCDGATGQHLALIDGNEITGRRTAAASALAGSYLARPDAASLLIVGAGHVAGMMADA</sequence>
<proteinExistence type="predicted"/>
<keyword evidence="1" id="KW-0456">Lyase</keyword>
<evidence type="ECO:0000313" key="1">
    <source>
        <dbReference type="EMBL" id="MCW3475308.1"/>
    </source>
</evidence>
<feature type="non-terminal residue" evidence="1">
    <location>
        <position position="146"/>
    </location>
</feature>
<reference evidence="1" key="2">
    <citation type="submission" date="2022-10" db="EMBL/GenBank/DDBJ databases">
        <authorList>
            <person name="Trinh H.N."/>
        </authorList>
    </citation>
    <scope>NUCLEOTIDE SEQUENCE</scope>
    <source>
        <strain evidence="1">RN2-1</strain>
    </source>
</reference>
<dbReference type="GO" id="GO:0005737">
    <property type="term" value="C:cytoplasm"/>
    <property type="evidence" value="ECO:0007669"/>
    <property type="project" value="TreeGrafter"/>
</dbReference>
<dbReference type="PANTHER" id="PTHR13812">
    <property type="entry name" value="KETIMINE REDUCTASE MU-CRYSTALLIN"/>
    <property type="match status" value="1"/>
</dbReference>
<protein>
    <submittedName>
        <fullName evidence="1">Ornithine cyclodeaminase family protein</fullName>
        <ecNumber evidence="1">4.3.1.12</ecNumber>
    </submittedName>
</protein>
<dbReference type="AlphaFoldDB" id="A0AA42CDU9"/>
<dbReference type="InterPro" id="IPR003462">
    <property type="entry name" value="ODC_Mu_crystall"/>
</dbReference>
<dbReference type="Pfam" id="PF02423">
    <property type="entry name" value="OCD_Mu_crystall"/>
    <property type="match status" value="1"/>
</dbReference>
<dbReference type="Proteomes" id="UP001165679">
    <property type="component" value="Unassembled WGS sequence"/>
</dbReference>
<dbReference type="Gene3D" id="3.30.1780.10">
    <property type="entry name" value="ornithine cyclodeaminase, domain 1"/>
    <property type="match status" value="1"/>
</dbReference>
<dbReference type="InterPro" id="IPR023401">
    <property type="entry name" value="ODC_N"/>
</dbReference>
<organism evidence="1 2">
    <name type="scientific">Limobrevibacterium gyesilva</name>
    <dbReference type="NCBI Taxonomy" id="2991712"/>
    <lineage>
        <taxon>Bacteria</taxon>
        <taxon>Pseudomonadati</taxon>
        <taxon>Pseudomonadota</taxon>
        <taxon>Alphaproteobacteria</taxon>
        <taxon>Acetobacterales</taxon>
        <taxon>Acetobacteraceae</taxon>
        <taxon>Limobrevibacterium</taxon>
    </lineage>
</organism>
<dbReference type="EMBL" id="JAPDNT010000008">
    <property type="protein sequence ID" value="MCW3475308.1"/>
    <property type="molecule type" value="Genomic_DNA"/>
</dbReference>
<evidence type="ECO:0000313" key="2">
    <source>
        <dbReference type="Proteomes" id="UP001165679"/>
    </source>
</evidence>
<accession>A0AA42CDU9</accession>
<dbReference type="GO" id="GO:0008473">
    <property type="term" value="F:ornithine cyclodeaminase activity"/>
    <property type="evidence" value="ECO:0007669"/>
    <property type="project" value="UniProtKB-EC"/>
</dbReference>
<dbReference type="InterPro" id="IPR036291">
    <property type="entry name" value="NAD(P)-bd_dom_sf"/>
</dbReference>